<name>X1JAM9_9ZZZZ</name>
<feature type="non-terminal residue" evidence="2">
    <location>
        <position position="1"/>
    </location>
</feature>
<protein>
    <recommendedName>
        <fullName evidence="1">AB hydrolase-1 domain-containing protein</fullName>
    </recommendedName>
</protein>
<dbReference type="Gene3D" id="3.40.50.1820">
    <property type="entry name" value="alpha/beta hydrolase"/>
    <property type="match status" value="1"/>
</dbReference>
<evidence type="ECO:0000259" key="1">
    <source>
        <dbReference type="Pfam" id="PF12697"/>
    </source>
</evidence>
<dbReference type="PANTHER" id="PTHR43798:SF33">
    <property type="entry name" value="HYDROLASE, PUTATIVE (AFU_ORTHOLOGUE AFUA_2G14860)-RELATED"/>
    <property type="match status" value="1"/>
</dbReference>
<dbReference type="InterPro" id="IPR050266">
    <property type="entry name" value="AB_hydrolase_sf"/>
</dbReference>
<dbReference type="PANTHER" id="PTHR43798">
    <property type="entry name" value="MONOACYLGLYCEROL LIPASE"/>
    <property type="match status" value="1"/>
</dbReference>
<proteinExistence type="predicted"/>
<organism evidence="2">
    <name type="scientific">marine sediment metagenome</name>
    <dbReference type="NCBI Taxonomy" id="412755"/>
    <lineage>
        <taxon>unclassified sequences</taxon>
        <taxon>metagenomes</taxon>
        <taxon>ecological metagenomes</taxon>
    </lineage>
</organism>
<sequence length="232" mass="26389">VIIFIHGSGGSSNTWKNQFDLEVNYDLIAIDLPSHNNSNEFSELSLDLYVDVIRHLIKSLNYDNVILCGHSLGGAITQQYYFIYPKEISGLILCGTGGRLRVAPIILNSLRANYQEFLDSLPAGIFYRKTPRELIDNYVQETSKIKAEVTYEDFKICDNFDTIDKTDSIEVPCLIIVGKEDKLTPVKYSQFFLDKIKNSDLNVINDAGHMVMLEKPSEVNKSIENFIINYFN</sequence>
<accession>X1JAM9</accession>
<reference evidence="2" key="1">
    <citation type="journal article" date="2014" name="Front. Microbiol.">
        <title>High frequency of phylogenetically diverse reductive dehalogenase-homologous genes in deep subseafloor sedimentary metagenomes.</title>
        <authorList>
            <person name="Kawai M."/>
            <person name="Futagami T."/>
            <person name="Toyoda A."/>
            <person name="Takaki Y."/>
            <person name="Nishi S."/>
            <person name="Hori S."/>
            <person name="Arai W."/>
            <person name="Tsubouchi T."/>
            <person name="Morono Y."/>
            <person name="Uchiyama I."/>
            <person name="Ito T."/>
            <person name="Fujiyama A."/>
            <person name="Inagaki F."/>
            <person name="Takami H."/>
        </authorList>
    </citation>
    <scope>NUCLEOTIDE SEQUENCE</scope>
    <source>
        <strain evidence="2">Expedition CK06-06</strain>
    </source>
</reference>
<dbReference type="AlphaFoldDB" id="X1JAM9"/>
<dbReference type="PRINTS" id="PR00111">
    <property type="entry name" value="ABHYDROLASE"/>
</dbReference>
<dbReference type="InterPro" id="IPR029058">
    <property type="entry name" value="AB_hydrolase_fold"/>
</dbReference>
<dbReference type="SUPFAM" id="SSF53474">
    <property type="entry name" value="alpha/beta-Hydrolases"/>
    <property type="match status" value="1"/>
</dbReference>
<dbReference type="EMBL" id="BARU01028916">
    <property type="protein sequence ID" value="GAH75429.1"/>
    <property type="molecule type" value="Genomic_DNA"/>
</dbReference>
<evidence type="ECO:0000313" key="2">
    <source>
        <dbReference type="EMBL" id="GAH75429.1"/>
    </source>
</evidence>
<dbReference type="InterPro" id="IPR000073">
    <property type="entry name" value="AB_hydrolase_1"/>
</dbReference>
<dbReference type="Pfam" id="PF12697">
    <property type="entry name" value="Abhydrolase_6"/>
    <property type="match status" value="1"/>
</dbReference>
<dbReference type="GO" id="GO:0016020">
    <property type="term" value="C:membrane"/>
    <property type="evidence" value="ECO:0007669"/>
    <property type="project" value="TreeGrafter"/>
</dbReference>
<feature type="domain" description="AB hydrolase-1" evidence="1">
    <location>
        <begin position="2"/>
        <end position="220"/>
    </location>
</feature>
<gene>
    <name evidence="2" type="ORF">S03H2_46092</name>
</gene>
<comment type="caution">
    <text evidence="2">The sequence shown here is derived from an EMBL/GenBank/DDBJ whole genome shotgun (WGS) entry which is preliminary data.</text>
</comment>